<accession>A0A1I7S8Z9</accession>
<reference evidence="2" key="1">
    <citation type="submission" date="2016-11" db="UniProtKB">
        <authorList>
            <consortium name="WormBaseParasite"/>
        </authorList>
    </citation>
    <scope>IDENTIFICATION</scope>
</reference>
<organism evidence="1 2">
    <name type="scientific">Bursaphelenchus xylophilus</name>
    <name type="common">Pinewood nematode worm</name>
    <name type="synonym">Aphelenchoides xylophilus</name>
    <dbReference type="NCBI Taxonomy" id="6326"/>
    <lineage>
        <taxon>Eukaryota</taxon>
        <taxon>Metazoa</taxon>
        <taxon>Ecdysozoa</taxon>
        <taxon>Nematoda</taxon>
        <taxon>Chromadorea</taxon>
        <taxon>Rhabditida</taxon>
        <taxon>Tylenchina</taxon>
        <taxon>Tylenchomorpha</taxon>
        <taxon>Aphelenchoidea</taxon>
        <taxon>Aphelenchoididae</taxon>
        <taxon>Bursaphelenchus</taxon>
    </lineage>
</organism>
<dbReference type="Proteomes" id="UP000095284">
    <property type="component" value="Unplaced"/>
</dbReference>
<dbReference type="SUPFAM" id="SSF46966">
    <property type="entry name" value="Spectrin repeat"/>
    <property type="match status" value="1"/>
</dbReference>
<dbReference type="GO" id="GO:0005546">
    <property type="term" value="F:phosphatidylinositol-4,5-bisphosphate binding"/>
    <property type="evidence" value="ECO:0007669"/>
    <property type="project" value="TreeGrafter"/>
</dbReference>
<dbReference type="GO" id="GO:0080025">
    <property type="term" value="F:phosphatidylinositol-3,5-bisphosphate binding"/>
    <property type="evidence" value="ECO:0007669"/>
    <property type="project" value="TreeGrafter"/>
</dbReference>
<dbReference type="GO" id="GO:0070273">
    <property type="term" value="F:phosphatidylinositol-4-phosphate binding"/>
    <property type="evidence" value="ECO:0007669"/>
    <property type="project" value="TreeGrafter"/>
</dbReference>
<proteinExistence type="predicted"/>
<dbReference type="AlphaFoldDB" id="A0A1I7S8Z9"/>
<dbReference type="GO" id="GO:0010314">
    <property type="term" value="F:phosphatidylinositol-5-phosphate binding"/>
    <property type="evidence" value="ECO:0007669"/>
    <property type="project" value="TreeGrafter"/>
</dbReference>
<protein>
    <submittedName>
        <fullName evidence="2">Sec3-PIP2_bind domain-containing protein</fullName>
    </submittedName>
</protein>
<dbReference type="Gene3D" id="1.20.58.60">
    <property type="match status" value="1"/>
</dbReference>
<dbReference type="PANTHER" id="PTHR46607:SF1">
    <property type="entry name" value="SEC14 DOMAIN AND SPECTRIN REPEAT-CONTAINING PROTEIN 1"/>
    <property type="match status" value="1"/>
</dbReference>
<dbReference type="PANTHER" id="PTHR46607">
    <property type="entry name" value="SEC14 DOMAIN AND SPECTRIN REPEAT-CONTAINING PROTEIN 1"/>
    <property type="match status" value="1"/>
</dbReference>
<dbReference type="WBParaSite" id="BXY_0949400.1">
    <property type="protein sequence ID" value="BXY_0949400.1"/>
    <property type="gene ID" value="BXY_0949400"/>
</dbReference>
<evidence type="ECO:0000313" key="2">
    <source>
        <dbReference type="WBParaSite" id="BXY_0949400.1"/>
    </source>
</evidence>
<dbReference type="GO" id="GO:0043325">
    <property type="term" value="F:phosphatidylinositol-3,4-bisphosphate binding"/>
    <property type="evidence" value="ECO:0007669"/>
    <property type="project" value="TreeGrafter"/>
</dbReference>
<dbReference type="GO" id="GO:0032266">
    <property type="term" value="F:phosphatidylinositol-3-phosphate binding"/>
    <property type="evidence" value="ECO:0007669"/>
    <property type="project" value="TreeGrafter"/>
</dbReference>
<name>A0A1I7S8Z9_BURXY</name>
<evidence type="ECO:0000313" key="1">
    <source>
        <dbReference type="Proteomes" id="UP000095284"/>
    </source>
</evidence>
<sequence length="569" mass="65402">MIRLKRSRYSKNCGSLIENESLIWLKLDAAEVNRHLEAGSAKESLPISNFLCSSLAYGLRTLSENYSDDSNHIVVVIECQKLTLKIVKVVLRACQNALAFKIKHAIVLESEYFLEQQKISLDMALETYDFKTTICSRTKLWKHVKRAYLFENNASLQTWTDIKQEFEQHFFSNPVYFGRDGLQYGKCLNRFLKQGSAILIEIGGKLKYRPPPLIPAKKMEVKVVEDEVKEPKDPQVFSSESTDHEVSNILEPQIEQKPEFSSQEDQMTSESNIIISDGEVQEVKVWLNESVMEFVDSLTEMLPKSFEESANLLKKSTDIHGRLTEVRLEIFKSKHPALKAFQEELDRVDMRVRRAMGRLRVCVQVQDLFIKVPITVTHKPRIFQFDREAENLLKLLCTDQISTSVETLKKSVSELDELVGLLECRFREAKELCDELIEDTGTSLGTLLNQNLQSMSERRQRCISLSELRKLKLHQMIQLATCENDCRIVASWLNELASNLTPQDPCTKTNKFEDVARKMGDYGNQLCEVSLLLRRSLRLEISAQTKLQMELLEAFEAFDKSVRAAKKLN</sequence>